<keyword evidence="5 10" id="KW-1133">Transmembrane helix</keyword>
<dbReference type="InterPro" id="IPR006153">
    <property type="entry name" value="Cation/H_exchanger_TM"/>
</dbReference>
<keyword evidence="13" id="KW-1185">Reference proteome</keyword>
<evidence type="ECO:0000256" key="6">
    <source>
        <dbReference type="ARBA" id="ARBA00023053"/>
    </source>
</evidence>
<feature type="transmembrane region" description="Helical" evidence="10">
    <location>
        <begin position="295"/>
        <end position="319"/>
    </location>
</feature>
<evidence type="ECO:0000256" key="7">
    <source>
        <dbReference type="ARBA" id="ARBA00023065"/>
    </source>
</evidence>
<proteinExistence type="predicted"/>
<keyword evidence="7" id="KW-0406">Ion transport</keyword>
<keyword evidence="8 10" id="KW-0472">Membrane</keyword>
<dbReference type="InterPro" id="IPR018422">
    <property type="entry name" value="Cation/H_exchanger_CPA1"/>
</dbReference>
<name>A0ABY7U4L2_9CORY</name>
<feature type="transmembrane region" description="Helical" evidence="10">
    <location>
        <begin position="45"/>
        <end position="67"/>
    </location>
</feature>
<organism evidence="12 13">
    <name type="scientific">Corynebacterium massiliense DSM 45435</name>
    <dbReference type="NCBI Taxonomy" id="1121364"/>
    <lineage>
        <taxon>Bacteria</taxon>
        <taxon>Bacillati</taxon>
        <taxon>Actinomycetota</taxon>
        <taxon>Actinomycetes</taxon>
        <taxon>Mycobacteriales</taxon>
        <taxon>Corynebacteriaceae</taxon>
        <taxon>Corynebacterium</taxon>
    </lineage>
</organism>
<comment type="subcellular location">
    <subcellularLocation>
        <location evidence="1">Cell membrane</location>
        <topology evidence="1">Multi-pass membrane protein</topology>
    </subcellularLocation>
</comment>
<evidence type="ECO:0000256" key="10">
    <source>
        <dbReference type="SAM" id="Phobius"/>
    </source>
</evidence>
<keyword evidence="2" id="KW-0813">Transport</keyword>
<feature type="transmembrane region" description="Helical" evidence="10">
    <location>
        <begin position="225"/>
        <end position="247"/>
    </location>
</feature>
<dbReference type="EMBL" id="CP063189">
    <property type="protein sequence ID" value="WCZ31612.1"/>
    <property type="molecule type" value="Genomic_DNA"/>
</dbReference>
<evidence type="ECO:0000259" key="11">
    <source>
        <dbReference type="Pfam" id="PF00999"/>
    </source>
</evidence>
<feature type="transmembrane region" description="Helical" evidence="10">
    <location>
        <begin position="183"/>
        <end position="205"/>
    </location>
</feature>
<dbReference type="PANTHER" id="PTHR10110">
    <property type="entry name" value="SODIUM/HYDROGEN EXCHANGER"/>
    <property type="match status" value="1"/>
</dbReference>
<feature type="transmembrane region" description="Helical" evidence="10">
    <location>
        <begin position="373"/>
        <end position="394"/>
    </location>
</feature>
<dbReference type="RefSeq" id="WP_022863852.1">
    <property type="nucleotide sequence ID" value="NZ_ATVG01000020.1"/>
</dbReference>
<dbReference type="Proteomes" id="UP001220064">
    <property type="component" value="Chromosome"/>
</dbReference>
<dbReference type="Pfam" id="PF00999">
    <property type="entry name" value="Na_H_Exchanger"/>
    <property type="match status" value="1"/>
</dbReference>
<evidence type="ECO:0000256" key="5">
    <source>
        <dbReference type="ARBA" id="ARBA00022989"/>
    </source>
</evidence>
<evidence type="ECO:0000256" key="4">
    <source>
        <dbReference type="ARBA" id="ARBA00022692"/>
    </source>
</evidence>
<gene>
    <name evidence="12" type="primary">nhaG</name>
    <name evidence="12" type="ORF">CMASS_00725</name>
</gene>
<evidence type="ECO:0000313" key="12">
    <source>
        <dbReference type="EMBL" id="WCZ31612.1"/>
    </source>
</evidence>
<accession>A0ABY7U4L2</accession>
<evidence type="ECO:0000313" key="13">
    <source>
        <dbReference type="Proteomes" id="UP001220064"/>
    </source>
</evidence>
<evidence type="ECO:0000256" key="2">
    <source>
        <dbReference type="ARBA" id="ARBA00022448"/>
    </source>
</evidence>
<evidence type="ECO:0000256" key="3">
    <source>
        <dbReference type="ARBA" id="ARBA00022475"/>
    </source>
</evidence>
<keyword evidence="4 10" id="KW-0812">Transmembrane</keyword>
<dbReference type="PANTHER" id="PTHR10110:SF86">
    <property type="entry name" value="SODIUM_HYDROGEN EXCHANGER 7"/>
    <property type="match status" value="1"/>
</dbReference>
<keyword evidence="6" id="KW-0915">Sodium</keyword>
<protein>
    <submittedName>
        <fullName evidence="12">Na(+)/H(+) antiporter NhaG</fullName>
    </submittedName>
</protein>
<evidence type="ECO:0000256" key="9">
    <source>
        <dbReference type="ARBA" id="ARBA00023201"/>
    </source>
</evidence>
<keyword evidence="3" id="KW-1003">Cell membrane</keyword>
<feature type="transmembrane region" description="Helical" evidence="10">
    <location>
        <begin position="88"/>
        <end position="121"/>
    </location>
</feature>
<feature type="transmembrane region" description="Helical" evidence="10">
    <location>
        <begin position="340"/>
        <end position="361"/>
    </location>
</feature>
<keyword evidence="9" id="KW-0739">Sodium transport</keyword>
<evidence type="ECO:0000256" key="8">
    <source>
        <dbReference type="ARBA" id="ARBA00023136"/>
    </source>
</evidence>
<sequence length="522" mass="56873">MGMLFVLVGLLIGTVIIVAIGDRVGLPWPALLVIPATAAVFIPGIPAVEIPADLILPIFLPPLLWALARRTSWGVIREQWRTIVSLSVLLVVATAFAVGTAAYFLLAGFGIAAAIVLGAAIAPPDPVAVDAVAEPAGIPRRIITVLQTEGLFNDAASIVLFHLALYTLTHGDDVTIAQGIGNFFYSSIIAGLLGLAIGRLAAWFINHVHDVTARNALTWVVPFAAYIIAEEIGASGVIVVVIAAVELNSRAVVEAEDRLSGRSFWETVEMLFTGVAFGLIGLSANNALAVVGTDFWHSVLVGIVLSLVAFVVRFVWMSVFMWVNLRRGHLTGAPLRWQEVLLMTWSGMRGLVTLALVLSIPNGVVGNYHELPVIALTVLFMTMLLPGLALPWLMSVLDVSSQAKGAQDKMRKEVTDKARHAAMQAVRDQAKELPPETVAAMQEWFDDRLGTDAEDHENAAERQERMAEMRKRIGLTRRQAVQAAQEELLYLRRQRRYNPAIVDEVLEEFDRLAVVGDINWRK</sequence>
<reference evidence="12 13" key="1">
    <citation type="submission" date="2020-10" db="EMBL/GenBank/DDBJ databases">
        <title>Complete genome sequence of Corynebacterium massiliense DSM 45435, type strain of Corynebacterium massiliense.</title>
        <authorList>
            <person name="Busche T."/>
            <person name="Kalinowski J."/>
            <person name="Ruckert C."/>
        </authorList>
    </citation>
    <scope>NUCLEOTIDE SEQUENCE [LARGE SCALE GENOMIC DNA]</scope>
    <source>
        <strain evidence="12 13">DSM 45435</strain>
    </source>
</reference>
<evidence type="ECO:0000256" key="1">
    <source>
        <dbReference type="ARBA" id="ARBA00004651"/>
    </source>
</evidence>
<feature type="domain" description="Cation/H+ exchanger transmembrane" evidence="11">
    <location>
        <begin position="5"/>
        <end position="394"/>
    </location>
</feature>
<dbReference type="Gene3D" id="6.10.140.1330">
    <property type="match status" value="1"/>
</dbReference>
<feature type="transmembrane region" description="Helical" evidence="10">
    <location>
        <begin position="268"/>
        <end position="289"/>
    </location>
</feature>